<accession>A0A0L0NRB9</accession>
<dbReference type="EMBL" id="LGST01000054">
    <property type="protein sequence ID" value="KND96544.1"/>
    <property type="molecule type" value="Genomic_DNA"/>
</dbReference>
<sequence>MDKLIQLRASVYINAKPFRPLLLKLIPNLIFGDVYKILISDHLVKLYYGCKIHDRILPNHWILKMGYIYKYERK</sequence>
<protein>
    <submittedName>
        <fullName evidence="1">Uncharacterized protein</fullName>
    </submittedName>
</protein>
<evidence type="ECO:0000313" key="1">
    <source>
        <dbReference type="EMBL" id="KND96544.1"/>
    </source>
</evidence>
<dbReference type="Proteomes" id="UP000037122">
    <property type="component" value="Unassembled WGS sequence"/>
</dbReference>
<dbReference type="AlphaFoldDB" id="A0A0L0NRB9"/>
<evidence type="ECO:0000313" key="2">
    <source>
        <dbReference type="Proteomes" id="UP000037122"/>
    </source>
</evidence>
<gene>
    <name evidence="1" type="ORF">QG37_07158</name>
</gene>
<organism evidence="1 2">
    <name type="scientific">Candidozyma auris</name>
    <name type="common">Yeast</name>
    <name type="synonym">Candida auris</name>
    <dbReference type="NCBI Taxonomy" id="498019"/>
    <lineage>
        <taxon>Eukaryota</taxon>
        <taxon>Fungi</taxon>
        <taxon>Dikarya</taxon>
        <taxon>Ascomycota</taxon>
        <taxon>Saccharomycotina</taxon>
        <taxon>Pichiomycetes</taxon>
        <taxon>Metschnikowiaceae</taxon>
        <taxon>Candidozyma</taxon>
    </lineage>
</organism>
<name>A0A0L0NRB9_CANAR</name>
<proteinExistence type="predicted"/>
<comment type="caution">
    <text evidence="1">The sequence shown here is derived from an EMBL/GenBank/DDBJ whole genome shotgun (WGS) entry which is preliminary data.</text>
</comment>
<reference evidence="2" key="1">
    <citation type="journal article" date="2015" name="BMC Genomics">
        <title>Draft genome of a commonly misdiagnosed multidrug resistant pathogen Candida auris.</title>
        <authorList>
            <person name="Chatterjee S."/>
            <person name="Alampalli S.V."/>
            <person name="Nageshan R.K."/>
            <person name="Chettiar S.T."/>
            <person name="Joshi S."/>
            <person name="Tatu U.S."/>
        </authorList>
    </citation>
    <scope>NUCLEOTIDE SEQUENCE [LARGE SCALE GENOMIC DNA]</scope>
    <source>
        <strain evidence="2">6684</strain>
    </source>
</reference>
<dbReference type="VEuPathDB" id="FungiDB:QG37_07158"/>